<dbReference type="EMBL" id="ALJF01000004">
    <property type="protein sequence ID" value="EKF60607.1"/>
    <property type="molecule type" value="Genomic_DNA"/>
</dbReference>
<protein>
    <submittedName>
        <fullName evidence="2">Twitching mobility protein PilT</fullName>
    </submittedName>
</protein>
<dbReference type="RefSeq" id="WP_006725210.1">
    <property type="nucleotide sequence ID" value="NZ_ALJF01000004.1"/>
</dbReference>
<name>K2QYF4_9HYPH</name>
<evidence type="ECO:0000313" key="3">
    <source>
        <dbReference type="Proteomes" id="UP000007123"/>
    </source>
</evidence>
<comment type="caution">
    <text evidence="2">The sequence shown here is derived from an EMBL/GenBank/DDBJ whole genome shotgun (WGS) entry which is preliminary data.</text>
</comment>
<dbReference type="AlphaFoldDB" id="K2QYF4"/>
<gene>
    <name evidence="2" type="ORF">QWE_06058</name>
</gene>
<dbReference type="Proteomes" id="UP000007123">
    <property type="component" value="Unassembled WGS sequence"/>
</dbReference>
<proteinExistence type="predicted"/>
<reference evidence="2 3" key="1">
    <citation type="journal article" date="2012" name="J. Bacteriol.">
        <title>Draft Genome Sequence of Agrobacterium albertimagni Strain AOL15.</title>
        <authorList>
            <person name="Trimble W.L."/>
            <person name="Phung le T."/>
            <person name="Meyer F."/>
            <person name="Gilbert J.A."/>
            <person name="Silver S."/>
        </authorList>
    </citation>
    <scope>NUCLEOTIDE SEQUENCE [LARGE SCALE GENOMIC DNA]</scope>
    <source>
        <strain evidence="2 3">AOL15</strain>
    </source>
</reference>
<dbReference type="InterPro" id="IPR029060">
    <property type="entry name" value="PIN-like_dom_sf"/>
</dbReference>
<dbReference type="SUPFAM" id="SSF88723">
    <property type="entry name" value="PIN domain-like"/>
    <property type="match status" value="1"/>
</dbReference>
<dbReference type="Pfam" id="PF01850">
    <property type="entry name" value="PIN"/>
    <property type="match status" value="1"/>
</dbReference>
<dbReference type="OrthoDB" id="574461at2"/>
<dbReference type="STRING" id="1156935.QWE_06058"/>
<sequence>MTLPVSIYLDTNVLILFKEVQIPEQEHLAALLAACRISGKIPFTSLLTYSELLVKPLADGNRELIEAYESWLGGDFWLKTVPPSTAVLLTASLIRAQSSKIKLPDAIHLASAIFAGCSVFLSADTGLTDIDEIIHPVRGKLPMTPLKVLRPDAPTLTSLIESLTA</sequence>
<accession>K2QYF4</accession>
<keyword evidence="3" id="KW-1185">Reference proteome</keyword>
<evidence type="ECO:0000259" key="1">
    <source>
        <dbReference type="Pfam" id="PF01850"/>
    </source>
</evidence>
<dbReference type="PATRIC" id="fig|1156935.5.peg.1220"/>
<dbReference type="Gene3D" id="3.40.50.1010">
    <property type="entry name" value="5'-nuclease"/>
    <property type="match status" value="1"/>
</dbReference>
<organism evidence="2 3">
    <name type="scientific">Agrobacterium albertimagni AOL15</name>
    <dbReference type="NCBI Taxonomy" id="1156935"/>
    <lineage>
        <taxon>Bacteria</taxon>
        <taxon>Pseudomonadati</taxon>
        <taxon>Pseudomonadota</taxon>
        <taxon>Alphaproteobacteria</taxon>
        <taxon>Hyphomicrobiales</taxon>
        <taxon>Rhizobiaceae</taxon>
        <taxon>Rhizobium/Agrobacterium group</taxon>
        <taxon>Agrobacterium</taxon>
    </lineage>
</organism>
<dbReference type="InterPro" id="IPR002716">
    <property type="entry name" value="PIN_dom"/>
</dbReference>
<feature type="domain" description="PIN" evidence="1">
    <location>
        <begin position="7"/>
        <end position="132"/>
    </location>
</feature>
<dbReference type="eggNOG" id="COG1848">
    <property type="taxonomic scope" value="Bacteria"/>
</dbReference>
<evidence type="ECO:0000313" key="2">
    <source>
        <dbReference type="EMBL" id="EKF60607.1"/>
    </source>
</evidence>